<feature type="domain" description="Alcohol dehydrogenase-like C-terminal" evidence="6">
    <location>
        <begin position="178"/>
        <end position="289"/>
    </location>
</feature>
<proteinExistence type="inferred from homology"/>
<evidence type="ECO:0000259" key="7">
    <source>
        <dbReference type="Pfam" id="PF08240"/>
    </source>
</evidence>
<dbReference type="InterPro" id="IPR013149">
    <property type="entry name" value="ADH-like_C"/>
</dbReference>
<accession>A0A6F8YR04</accession>
<keyword evidence="9" id="KW-1185">Reference proteome</keyword>
<keyword evidence="2 5" id="KW-0479">Metal-binding</keyword>
<comment type="similarity">
    <text evidence="5">Belongs to the zinc-containing alcohol dehydrogenase family.</text>
</comment>
<dbReference type="InterPro" id="IPR036291">
    <property type="entry name" value="NAD(P)-bd_dom_sf"/>
</dbReference>
<dbReference type="EMBL" id="AP022871">
    <property type="protein sequence ID" value="BCB88625.1"/>
    <property type="molecule type" value="Genomic_DNA"/>
</dbReference>
<organism evidence="8 9">
    <name type="scientific">Phytohabitans suffuscus</name>
    <dbReference type="NCBI Taxonomy" id="624315"/>
    <lineage>
        <taxon>Bacteria</taxon>
        <taxon>Bacillati</taxon>
        <taxon>Actinomycetota</taxon>
        <taxon>Actinomycetes</taxon>
        <taxon>Micromonosporales</taxon>
        <taxon>Micromonosporaceae</taxon>
    </lineage>
</organism>
<dbReference type="Pfam" id="PF00107">
    <property type="entry name" value="ADH_zinc_N"/>
    <property type="match status" value="1"/>
</dbReference>
<evidence type="ECO:0000256" key="5">
    <source>
        <dbReference type="RuleBase" id="RU361277"/>
    </source>
</evidence>
<dbReference type="InterPro" id="IPR011032">
    <property type="entry name" value="GroES-like_sf"/>
</dbReference>
<dbReference type="Gene3D" id="3.40.50.720">
    <property type="entry name" value="NAD(P)-binding Rossmann-like Domain"/>
    <property type="match status" value="1"/>
</dbReference>
<dbReference type="InterPro" id="IPR002328">
    <property type="entry name" value="ADH_Zn_CS"/>
</dbReference>
<name>A0A6F8YR04_9ACTN</name>
<dbReference type="InterPro" id="IPR013154">
    <property type="entry name" value="ADH-like_N"/>
</dbReference>
<feature type="domain" description="Alcohol dehydrogenase-like N-terminal" evidence="7">
    <location>
        <begin position="25"/>
        <end position="133"/>
    </location>
</feature>
<dbReference type="AlphaFoldDB" id="A0A6F8YR04"/>
<evidence type="ECO:0000256" key="4">
    <source>
        <dbReference type="ARBA" id="ARBA00023002"/>
    </source>
</evidence>
<dbReference type="PROSITE" id="PS00059">
    <property type="entry name" value="ADH_ZINC"/>
    <property type="match status" value="1"/>
</dbReference>
<dbReference type="RefSeq" id="WP_173160146.1">
    <property type="nucleotide sequence ID" value="NZ_AP022871.1"/>
</dbReference>
<sequence length="344" mass="36010">MKAAVLHAPGQIRVVDAPDPMIQEPSDALVRVLLCCLCGSDLHPYRSRSTAPVGKWMGHEFVGVIEETGADVARLRRGDVVIAPFGWSDGTCDRCRDGLPSSCRRGGFWGASGAPGAQAEAVRVPLADGTLVKAPVTEHSALLPSLLTLCDVFGTGHHAAVKGGVGPDAVVTVVGDGAVGLLAVLSCRLLGASRIILMGRHRPRTALGVEFGATDVVVERGQEGIERVMDLTRGAGSRVVIEAVGSLPAYEQALGIVRPGGVISRVGLPQYDEAPVGLRMFVPNITLTGGTAQVRAYIEHLLPSVLDGVVDPGRVFDRTLALDDAAAAYRAMDTRASLKVLLKP</sequence>
<dbReference type="Proteomes" id="UP000503011">
    <property type="component" value="Chromosome"/>
</dbReference>
<dbReference type="SUPFAM" id="SSF50129">
    <property type="entry name" value="GroES-like"/>
    <property type="match status" value="1"/>
</dbReference>
<dbReference type="KEGG" id="psuu:Psuf_059380"/>
<dbReference type="PANTHER" id="PTHR42813">
    <property type="entry name" value="ZINC-TYPE ALCOHOL DEHYDROGENASE-LIKE"/>
    <property type="match status" value="1"/>
</dbReference>
<evidence type="ECO:0000259" key="6">
    <source>
        <dbReference type="Pfam" id="PF00107"/>
    </source>
</evidence>
<dbReference type="GO" id="GO:0016491">
    <property type="term" value="F:oxidoreductase activity"/>
    <property type="evidence" value="ECO:0007669"/>
    <property type="project" value="UniProtKB-KW"/>
</dbReference>
<protein>
    <submittedName>
        <fullName evidence="8">IMP dehydrogenase</fullName>
    </submittedName>
</protein>
<dbReference type="GO" id="GO:0008270">
    <property type="term" value="F:zinc ion binding"/>
    <property type="evidence" value="ECO:0007669"/>
    <property type="project" value="InterPro"/>
</dbReference>
<evidence type="ECO:0000256" key="3">
    <source>
        <dbReference type="ARBA" id="ARBA00022833"/>
    </source>
</evidence>
<evidence type="ECO:0000256" key="2">
    <source>
        <dbReference type="ARBA" id="ARBA00022723"/>
    </source>
</evidence>
<dbReference type="PANTHER" id="PTHR42813:SF2">
    <property type="entry name" value="DEHYDROGENASE, ZINC-CONTAINING, PUTATIVE (AFU_ORTHOLOGUE AFUA_2G02810)-RELATED"/>
    <property type="match status" value="1"/>
</dbReference>
<keyword evidence="4" id="KW-0560">Oxidoreductase</keyword>
<evidence type="ECO:0000313" key="9">
    <source>
        <dbReference type="Proteomes" id="UP000503011"/>
    </source>
</evidence>
<dbReference type="Pfam" id="PF08240">
    <property type="entry name" value="ADH_N"/>
    <property type="match status" value="1"/>
</dbReference>
<comment type="cofactor">
    <cofactor evidence="1 5">
        <name>Zn(2+)</name>
        <dbReference type="ChEBI" id="CHEBI:29105"/>
    </cofactor>
</comment>
<keyword evidence="3 5" id="KW-0862">Zinc</keyword>
<reference evidence="8 9" key="1">
    <citation type="submission" date="2020-03" db="EMBL/GenBank/DDBJ databases">
        <title>Whole genome shotgun sequence of Phytohabitans suffuscus NBRC 105367.</title>
        <authorList>
            <person name="Komaki H."/>
            <person name="Tamura T."/>
        </authorList>
    </citation>
    <scope>NUCLEOTIDE SEQUENCE [LARGE SCALE GENOMIC DNA]</scope>
    <source>
        <strain evidence="8 9">NBRC 105367</strain>
    </source>
</reference>
<evidence type="ECO:0000313" key="8">
    <source>
        <dbReference type="EMBL" id="BCB88625.1"/>
    </source>
</evidence>
<dbReference type="Gene3D" id="3.90.180.10">
    <property type="entry name" value="Medium-chain alcohol dehydrogenases, catalytic domain"/>
    <property type="match status" value="1"/>
</dbReference>
<reference evidence="8 9" key="2">
    <citation type="submission" date="2020-03" db="EMBL/GenBank/DDBJ databases">
        <authorList>
            <person name="Ichikawa N."/>
            <person name="Kimura A."/>
            <person name="Kitahashi Y."/>
            <person name="Uohara A."/>
        </authorList>
    </citation>
    <scope>NUCLEOTIDE SEQUENCE [LARGE SCALE GENOMIC DNA]</scope>
    <source>
        <strain evidence="8 9">NBRC 105367</strain>
    </source>
</reference>
<gene>
    <name evidence="8" type="ORF">Psuf_059380</name>
</gene>
<dbReference type="SUPFAM" id="SSF51735">
    <property type="entry name" value="NAD(P)-binding Rossmann-fold domains"/>
    <property type="match status" value="1"/>
</dbReference>
<evidence type="ECO:0000256" key="1">
    <source>
        <dbReference type="ARBA" id="ARBA00001947"/>
    </source>
</evidence>